<protein>
    <submittedName>
        <fullName evidence="2">Uncharacterized protein</fullName>
    </submittedName>
</protein>
<reference evidence="2" key="2">
    <citation type="journal article" date="2015" name="Data Brief">
        <title>Shoot transcriptome of the giant reed, Arundo donax.</title>
        <authorList>
            <person name="Barrero R.A."/>
            <person name="Guerrero F.D."/>
            <person name="Moolhuijzen P."/>
            <person name="Goolsby J.A."/>
            <person name="Tidwell J."/>
            <person name="Bellgard S.E."/>
            <person name="Bellgard M.I."/>
        </authorList>
    </citation>
    <scope>NUCLEOTIDE SEQUENCE</scope>
    <source>
        <tissue evidence="2">Shoot tissue taken approximately 20 cm above the soil surface</tissue>
    </source>
</reference>
<sequence>MTNRLCFVQTPPEHRQMPARRSAANAAPPHAPTGRRRGRTLLLDPEPAAELRRVDDARDAGPARHEQPRHLRVPPARLGRGDGERLGLLPARRRLESLLAEERSAPQELVRQVPGQELVAPADALAGGPRRRRRELRLSPEPSSGAIRLAARVGPSERGRPRERHRRLLRRGQGGVVVLPLLPLPKEGPATWRLHRCT</sequence>
<feature type="region of interest" description="Disordered" evidence="1">
    <location>
        <begin position="122"/>
        <end position="146"/>
    </location>
</feature>
<feature type="compositionally biased region" description="Basic and acidic residues" evidence="1">
    <location>
        <begin position="49"/>
        <end position="69"/>
    </location>
</feature>
<accession>A0A0A9DLU5</accession>
<proteinExistence type="predicted"/>
<feature type="region of interest" description="Disordered" evidence="1">
    <location>
        <begin position="1"/>
        <end position="85"/>
    </location>
</feature>
<feature type="compositionally biased region" description="Low complexity" evidence="1">
    <location>
        <begin position="19"/>
        <end position="28"/>
    </location>
</feature>
<organism evidence="2">
    <name type="scientific">Arundo donax</name>
    <name type="common">Giant reed</name>
    <name type="synonym">Donax arundinaceus</name>
    <dbReference type="NCBI Taxonomy" id="35708"/>
    <lineage>
        <taxon>Eukaryota</taxon>
        <taxon>Viridiplantae</taxon>
        <taxon>Streptophyta</taxon>
        <taxon>Embryophyta</taxon>
        <taxon>Tracheophyta</taxon>
        <taxon>Spermatophyta</taxon>
        <taxon>Magnoliopsida</taxon>
        <taxon>Liliopsida</taxon>
        <taxon>Poales</taxon>
        <taxon>Poaceae</taxon>
        <taxon>PACMAD clade</taxon>
        <taxon>Arundinoideae</taxon>
        <taxon>Arundineae</taxon>
        <taxon>Arundo</taxon>
    </lineage>
</organism>
<evidence type="ECO:0000256" key="1">
    <source>
        <dbReference type="SAM" id="MobiDB-lite"/>
    </source>
</evidence>
<dbReference type="AlphaFoldDB" id="A0A0A9DLU5"/>
<dbReference type="EMBL" id="GBRH01213143">
    <property type="protein sequence ID" value="JAD84752.1"/>
    <property type="molecule type" value="Transcribed_RNA"/>
</dbReference>
<name>A0A0A9DLU5_ARUDO</name>
<reference evidence="2" key="1">
    <citation type="submission" date="2014-09" db="EMBL/GenBank/DDBJ databases">
        <authorList>
            <person name="Magalhaes I.L.F."/>
            <person name="Oliveira U."/>
            <person name="Santos F.R."/>
            <person name="Vidigal T.H.D.A."/>
            <person name="Brescovit A.D."/>
            <person name="Santos A.J."/>
        </authorList>
    </citation>
    <scope>NUCLEOTIDE SEQUENCE</scope>
    <source>
        <tissue evidence="2">Shoot tissue taken approximately 20 cm above the soil surface</tissue>
    </source>
</reference>
<evidence type="ECO:0000313" key="2">
    <source>
        <dbReference type="EMBL" id="JAD84752.1"/>
    </source>
</evidence>